<protein>
    <submittedName>
        <fullName evidence="1">Uncharacterized protein</fullName>
    </submittedName>
</protein>
<proteinExistence type="predicted"/>
<name>A0A5D2T7Q9_GOSMU</name>
<accession>A0A5D2T7Q9</accession>
<evidence type="ECO:0000313" key="1">
    <source>
        <dbReference type="EMBL" id="TYI61170.1"/>
    </source>
</evidence>
<reference evidence="1 2" key="1">
    <citation type="submission" date="2019-07" db="EMBL/GenBank/DDBJ databases">
        <title>WGS assembly of Gossypium mustelinum.</title>
        <authorList>
            <person name="Chen Z.J."/>
            <person name="Sreedasyam A."/>
            <person name="Ando A."/>
            <person name="Song Q."/>
            <person name="De L."/>
            <person name="Hulse-Kemp A."/>
            <person name="Ding M."/>
            <person name="Ye W."/>
            <person name="Kirkbride R."/>
            <person name="Jenkins J."/>
            <person name="Plott C."/>
            <person name="Lovell J."/>
            <person name="Lin Y.-M."/>
            <person name="Vaughn R."/>
            <person name="Liu B."/>
            <person name="Li W."/>
            <person name="Simpson S."/>
            <person name="Scheffler B."/>
            <person name="Saski C."/>
            <person name="Grover C."/>
            <person name="Hu G."/>
            <person name="Conover J."/>
            <person name="Carlson J."/>
            <person name="Shu S."/>
            <person name="Boston L."/>
            <person name="Williams M."/>
            <person name="Peterson D."/>
            <person name="Mcgee K."/>
            <person name="Jones D."/>
            <person name="Wendel J."/>
            <person name="Stelly D."/>
            <person name="Grimwood J."/>
            <person name="Schmutz J."/>
        </authorList>
    </citation>
    <scope>NUCLEOTIDE SEQUENCE [LARGE SCALE GENOMIC DNA]</scope>
    <source>
        <strain evidence="1">1408120.09</strain>
    </source>
</reference>
<dbReference type="AlphaFoldDB" id="A0A5D2T7Q9"/>
<evidence type="ECO:0000313" key="2">
    <source>
        <dbReference type="Proteomes" id="UP000323597"/>
    </source>
</evidence>
<organism evidence="1 2">
    <name type="scientific">Gossypium mustelinum</name>
    <name type="common">Cotton</name>
    <name type="synonym">Gossypium caicoense</name>
    <dbReference type="NCBI Taxonomy" id="34275"/>
    <lineage>
        <taxon>Eukaryota</taxon>
        <taxon>Viridiplantae</taxon>
        <taxon>Streptophyta</taxon>
        <taxon>Embryophyta</taxon>
        <taxon>Tracheophyta</taxon>
        <taxon>Spermatophyta</taxon>
        <taxon>Magnoliopsida</taxon>
        <taxon>eudicotyledons</taxon>
        <taxon>Gunneridae</taxon>
        <taxon>Pentapetalae</taxon>
        <taxon>rosids</taxon>
        <taxon>malvids</taxon>
        <taxon>Malvales</taxon>
        <taxon>Malvaceae</taxon>
        <taxon>Malvoideae</taxon>
        <taxon>Gossypium</taxon>
    </lineage>
</organism>
<gene>
    <name evidence="1" type="ORF">E1A91_D10G154000v1</name>
</gene>
<dbReference type="Proteomes" id="UP000323597">
    <property type="component" value="Chromosome D10"/>
</dbReference>
<feature type="non-terminal residue" evidence="1">
    <location>
        <position position="1"/>
    </location>
</feature>
<dbReference type="EMBL" id="CM017658">
    <property type="protein sequence ID" value="TYI61170.1"/>
    <property type="molecule type" value="Genomic_DNA"/>
</dbReference>
<keyword evidence="2" id="KW-1185">Reference proteome</keyword>
<sequence>VRARSKKALLVKSEDDDMKALRYNPQVSRIQTEERMKESAKLMLFVFCFLITTLLLCNRRKCDSNSESYKDNVNLIKFGGFSKEVKMSKVFKYNEVNSKNEGIRRTRTRKIINFFPFSNTVH</sequence>